<reference evidence="1" key="1">
    <citation type="submission" date="2014-09" db="EMBL/GenBank/DDBJ databases">
        <authorList>
            <person name="Magalhaes I.L.F."/>
            <person name="Oliveira U."/>
            <person name="Santos F.R."/>
            <person name="Vidigal T.H.D.A."/>
            <person name="Brescovit A.D."/>
            <person name="Santos A.J."/>
        </authorList>
    </citation>
    <scope>NUCLEOTIDE SEQUENCE</scope>
    <source>
        <tissue evidence="1">Shoot tissue taken approximately 20 cm above the soil surface</tissue>
    </source>
</reference>
<sequence length="16" mass="1946">MFGGWVCRKMVCRKMI</sequence>
<name>A0A0A8YD54_ARUDO</name>
<proteinExistence type="predicted"/>
<reference evidence="1" key="2">
    <citation type="journal article" date="2015" name="Data Brief">
        <title>Shoot transcriptome of the giant reed, Arundo donax.</title>
        <authorList>
            <person name="Barrero R.A."/>
            <person name="Guerrero F.D."/>
            <person name="Moolhuijzen P."/>
            <person name="Goolsby J.A."/>
            <person name="Tidwell J."/>
            <person name="Bellgard S.E."/>
            <person name="Bellgard M.I."/>
        </authorList>
    </citation>
    <scope>NUCLEOTIDE SEQUENCE</scope>
    <source>
        <tissue evidence="1">Shoot tissue taken approximately 20 cm above the soil surface</tissue>
    </source>
</reference>
<dbReference type="EMBL" id="GBRH01273869">
    <property type="protein sequence ID" value="JAD24026.1"/>
    <property type="molecule type" value="Transcribed_RNA"/>
</dbReference>
<accession>A0A0A8YD54</accession>
<protein>
    <submittedName>
        <fullName evidence="1">Uncharacterized protein</fullName>
    </submittedName>
</protein>
<dbReference type="AlphaFoldDB" id="A0A0A8YD54"/>
<evidence type="ECO:0000313" key="1">
    <source>
        <dbReference type="EMBL" id="JAD24026.1"/>
    </source>
</evidence>
<organism evidence="1">
    <name type="scientific">Arundo donax</name>
    <name type="common">Giant reed</name>
    <name type="synonym">Donax arundinaceus</name>
    <dbReference type="NCBI Taxonomy" id="35708"/>
    <lineage>
        <taxon>Eukaryota</taxon>
        <taxon>Viridiplantae</taxon>
        <taxon>Streptophyta</taxon>
        <taxon>Embryophyta</taxon>
        <taxon>Tracheophyta</taxon>
        <taxon>Spermatophyta</taxon>
        <taxon>Magnoliopsida</taxon>
        <taxon>Liliopsida</taxon>
        <taxon>Poales</taxon>
        <taxon>Poaceae</taxon>
        <taxon>PACMAD clade</taxon>
        <taxon>Arundinoideae</taxon>
        <taxon>Arundineae</taxon>
        <taxon>Arundo</taxon>
    </lineage>
</organism>